<dbReference type="EMBL" id="CAKOGL010000031">
    <property type="protein sequence ID" value="CAH2107923.1"/>
    <property type="molecule type" value="Genomic_DNA"/>
</dbReference>
<evidence type="ECO:0000313" key="2">
    <source>
        <dbReference type="Proteomes" id="UP001153954"/>
    </source>
</evidence>
<dbReference type="Proteomes" id="UP001153954">
    <property type="component" value="Unassembled WGS sequence"/>
</dbReference>
<keyword evidence="2" id="KW-1185">Reference proteome</keyword>
<accession>A0AAU9V9K4</accession>
<organism evidence="1 2">
    <name type="scientific">Euphydryas editha</name>
    <name type="common">Edith's checkerspot</name>
    <dbReference type="NCBI Taxonomy" id="104508"/>
    <lineage>
        <taxon>Eukaryota</taxon>
        <taxon>Metazoa</taxon>
        <taxon>Ecdysozoa</taxon>
        <taxon>Arthropoda</taxon>
        <taxon>Hexapoda</taxon>
        <taxon>Insecta</taxon>
        <taxon>Pterygota</taxon>
        <taxon>Neoptera</taxon>
        <taxon>Endopterygota</taxon>
        <taxon>Lepidoptera</taxon>
        <taxon>Glossata</taxon>
        <taxon>Ditrysia</taxon>
        <taxon>Papilionoidea</taxon>
        <taxon>Nymphalidae</taxon>
        <taxon>Nymphalinae</taxon>
        <taxon>Euphydryas</taxon>
    </lineage>
</organism>
<reference evidence="1" key="1">
    <citation type="submission" date="2022-03" db="EMBL/GenBank/DDBJ databases">
        <authorList>
            <person name="Tunstrom K."/>
        </authorList>
    </citation>
    <scope>NUCLEOTIDE SEQUENCE</scope>
</reference>
<dbReference type="PANTHER" id="PTHR47326:SF1">
    <property type="entry name" value="HTH PSQ-TYPE DOMAIN-CONTAINING PROTEIN"/>
    <property type="match status" value="1"/>
</dbReference>
<sequence>MNTKEILEFLEADPAASTNDAARRRNVSQYFAWRVIHNEGKYPFHFHRVQELTESDKPARVNFCNWLLAERPTILWTDEATSCRVGLFNTRNEHLWCYENPHEPRPHNYQHRFSVNFWAGIVNSTLLGPVFLDRFMVKHIYSFSLKRCQCWNTKVYLSPTYEICN</sequence>
<comment type="caution">
    <text evidence="1">The sequence shown here is derived from an EMBL/GenBank/DDBJ whole genome shotgun (WGS) entry which is preliminary data.</text>
</comment>
<gene>
    <name evidence="1" type="ORF">EEDITHA_LOCUS21909</name>
</gene>
<name>A0AAU9V9K4_EUPED</name>
<evidence type="ECO:0000313" key="1">
    <source>
        <dbReference type="EMBL" id="CAH2107923.1"/>
    </source>
</evidence>
<dbReference type="GO" id="GO:0003676">
    <property type="term" value="F:nucleic acid binding"/>
    <property type="evidence" value="ECO:0007669"/>
    <property type="project" value="InterPro"/>
</dbReference>
<dbReference type="PANTHER" id="PTHR47326">
    <property type="entry name" value="TRANSPOSABLE ELEMENT TC3 TRANSPOSASE-LIKE PROTEIN"/>
    <property type="match status" value="1"/>
</dbReference>
<dbReference type="InterPro" id="IPR036397">
    <property type="entry name" value="RNaseH_sf"/>
</dbReference>
<dbReference type="AlphaFoldDB" id="A0AAU9V9K4"/>
<dbReference type="Gene3D" id="3.30.420.10">
    <property type="entry name" value="Ribonuclease H-like superfamily/Ribonuclease H"/>
    <property type="match status" value="1"/>
</dbReference>
<protein>
    <submittedName>
        <fullName evidence="1">Uncharacterized protein</fullName>
    </submittedName>
</protein>
<proteinExistence type="predicted"/>